<comment type="caution">
    <text evidence="1">The sequence shown here is derived from an EMBL/GenBank/DDBJ whole genome shotgun (WGS) entry which is preliminary data.</text>
</comment>
<protein>
    <submittedName>
        <fullName evidence="1">Uncharacterized protein</fullName>
    </submittedName>
</protein>
<organism evidence="1 2">
    <name type="scientific">Candidatus Electrothrix communis</name>
    <dbReference type="NCBI Taxonomy" id="1859133"/>
    <lineage>
        <taxon>Bacteria</taxon>
        <taxon>Pseudomonadati</taxon>
        <taxon>Thermodesulfobacteriota</taxon>
        <taxon>Desulfobulbia</taxon>
        <taxon>Desulfobulbales</taxon>
        <taxon>Desulfobulbaceae</taxon>
        <taxon>Candidatus Electrothrix</taxon>
    </lineage>
</organism>
<dbReference type="AlphaFoldDB" id="A0A3S3QKD5"/>
<evidence type="ECO:0000313" key="1">
    <source>
        <dbReference type="EMBL" id="RWX46868.1"/>
    </source>
</evidence>
<sequence>MLGLGSEGGGGLMFEPVFNLEDRATYSNKIKKGEGNKMVNQNTPY</sequence>
<reference evidence="1 2" key="1">
    <citation type="submission" date="2017-01" db="EMBL/GenBank/DDBJ databases">
        <title>The cable genome- insights into the physiology and evolution of filamentous bacteria capable of sulfide oxidation via long distance electron transfer.</title>
        <authorList>
            <person name="Schreiber L."/>
            <person name="Bjerg J.T."/>
            <person name="Boggild A."/>
            <person name="Van De Vossenberg J."/>
            <person name="Meysman F."/>
            <person name="Nielsen L.P."/>
            <person name="Schramm A."/>
            <person name="Kjeldsen K.U."/>
        </authorList>
    </citation>
    <scope>NUCLEOTIDE SEQUENCE [LARGE SCALE GENOMIC DNA]</scope>
    <source>
        <strain evidence="1">A1</strain>
    </source>
</reference>
<evidence type="ECO:0000313" key="2">
    <source>
        <dbReference type="Proteomes" id="UP000288086"/>
    </source>
</evidence>
<accession>A0A3S3QKD5</accession>
<dbReference type="Proteomes" id="UP000288086">
    <property type="component" value="Unassembled WGS sequence"/>
</dbReference>
<gene>
    <name evidence="1" type="ORF">VT98_12513</name>
</gene>
<proteinExistence type="predicted"/>
<keyword evidence="2" id="KW-1185">Reference proteome</keyword>
<dbReference type="EMBL" id="MTKP01000251">
    <property type="protein sequence ID" value="RWX46868.1"/>
    <property type="molecule type" value="Genomic_DNA"/>
</dbReference>
<name>A0A3S3QKD5_9BACT</name>